<organism evidence="1">
    <name type="scientific">marine sediment metagenome</name>
    <dbReference type="NCBI Taxonomy" id="412755"/>
    <lineage>
        <taxon>unclassified sequences</taxon>
        <taxon>metagenomes</taxon>
        <taxon>ecological metagenomes</taxon>
    </lineage>
</organism>
<comment type="caution">
    <text evidence="1">The sequence shown here is derived from an EMBL/GenBank/DDBJ whole genome shotgun (WGS) entry which is preliminary data.</text>
</comment>
<accession>A0A0F9IP67</accession>
<gene>
    <name evidence="1" type="ORF">LCGC14_1853530</name>
</gene>
<proteinExistence type="predicted"/>
<evidence type="ECO:0000313" key="1">
    <source>
        <dbReference type="EMBL" id="KKL95540.1"/>
    </source>
</evidence>
<protein>
    <submittedName>
        <fullName evidence="1">Uncharacterized protein</fullName>
    </submittedName>
</protein>
<dbReference type="EMBL" id="LAZR01018650">
    <property type="protein sequence ID" value="KKL95540.1"/>
    <property type="molecule type" value="Genomic_DNA"/>
</dbReference>
<reference evidence="1" key="1">
    <citation type="journal article" date="2015" name="Nature">
        <title>Complex archaea that bridge the gap between prokaryotes and eukaryotes.</title>
        <authorList>
            <person name="Spang A."/>
            <person name="Saw J.H."/>
            <person name="Jorgensen S.L."/>
            <person name="Zaremba-Niedzwiedzka K."/>
            <person name="Martijn J."/>
            <person name="Lind A.E."/>
            <person name="van Eijk R."/>
            <person name="Schleper C."/>
            <person name="Guy L."/>
            <person name="Ettema T.J."/>
        </authorList>
    </citation>
    <scope>NUCLEOTIDE SEQUENCE</scope>
</reference>
<sequence length="58" mass="6271">MKSPDWRTLPLVAKPPPVMVVAFEIKGPPIITDGQGENFTYMAKGVPLHALSAGRSPR</sequence>
<dbReference type="AlphaFoldDB" id="A0A0F9IP67"/>
<name>A0A0F9IP67_9ZZZZ</name>